<sequence length="78" mass="8647">MPRLGKQTWAASKALSVKYGDPNGTSDQHEIPDEVQLPWPSLTDTLLQLGTMSTTIKTVEDPEKAALCTDYVRSQQAW</sequence>
<evidence type="ECO:0000313" key="2">
    <source>
        <dbReference type="Proteomes" id="UP000070133"/>
    </source>
</evidence>
<comment type="caution">
    <text evidence="1">The sequence shown here is derived from an EMBL/GenBank/DDBJ whole genome shotgun (WGS) entry which is preliminary data.</text>
</comment>
<keyword evidence="2" id="KW-1185">Reference proteome</keyword>
<accession>A0A139HJV7</accession>
<organism evidence="1 2">
    <name type="scientific">Pseudocercospora eumusae</name>
    <dbReference type="NCBI Taxonomy" id="321146"/>
    <lineage>
        <taxon>Eukaryota</taxon>
        <taxon>Fungi</taxon>
        <taxon>Dikarya</taxon>
        <taxon>Ascomycota</taxon>
        <taxon>Pezizomycotina</taxon>
        <taxon>Dothideomycetes</taxon>
        <taxon>Dothideomycetidae</taxon>
        <taxon>Mycosphaerellales</taxon>
        <taxon>Mycosphaerellaceae</taxon>
        <taxon>Pseudocercospora</taxon>
    </lineage>
</organism>
<gene>
    <name evidence="1" type="ORF">AC578_5409</name>
</gene>
<protein>
    <submittedName>
        <fullName evidence="1">Uncharacterized protein</fullName>
    </submittedName>
</protein>
<proteinExistence type="predicted"/>
<dbReference type="OrthoDB" id="3650501at2759"/>
<evidence type="ECO:0000313" key="1">
    <source>
        <dbReference type="EMBL" id="KXT02788.1"/>
    </source>
</evidence>
<name>A0A139HJV7_9PEZI</name>
<dbReference type="EMBL" id="LFZN01000037">
    <property type="protein sequence ID" value="KXT02788.1"/>
    <property type="molecule type" value="Genomic_DNA"/>
</dbReference>
<reference evidence="1 2" key="1">
    <citation type="submission" date="2015-07" db="EMBL/GenBank/DDBJ databases">
        <title>Comparative genomics of the Sigatoka disease complex on banana suggests a link between parallel evolutionary changes in Pseudocercospora fijiensis and Pseudocercospora eumusae and increased virulence on the banana host.</title>
        <authorList>
            <person name="Chang T.-C."/>
            <person name="Salvucci A."/>
            <person name="Crous P.W."/>
            <person name="Stergiopoulos I."/>
        </authorList>
    </citation>
    <scope>NUCLEOTIDE SEQUENCE [LARGE SCALE GENOMIC DNA]</scope>
    <source>
        <strain evidence="1 2">CBS 114824</strain>
    </source>
</reference>
<dbReference type="AlphaFoldDB" id="A0A139HJV7"/>
<dbReference type="Proteomes" id="UP000070133">
    <property type="component" value="Unassembled WGS sequence"/>
</dbReference>